<evidence type="ECO:0000256" key="1">
    <source>
        <dbReference type="SAM" id="MobiDB-lite"/>
    </source>
</evidence>
<gene>
    <name evidence="3" type="ORF">SAMN05216174_103283</name>
</gene>
<evidence type="ECO:0000313" key="4">
    <source>
        <dbReference type="Proteomes" id="UP000199501"/>
    </source>
</evidence>
<dbReference type="STRING" id="1271860.SAMN05216174_103283"/>
<evidence type="ECO:0000313" key="3">
    <source>
        <dbReference type="EMBL" id="SDC65148.1"/>
    </source>
</evidence>
<keyword evidence="2" id="KW-1133">Transmembrane helix</keyword>
<sequence length="206" mass="21675">MIGIKAGERGGGPVQAGPAVAALLAFRAAAITVFAALPGFGLLLAVVAPGWAGALPAGGRAGRHEREGWEPKNTGRRWAGTPKRVRTGWKPDAGRTGVRKPEPARTGLELDIHRGRLRTPGRARTGWALGRWVDSVRSRCVARMGPDPSTGPFPAAVSPSRVVPLPLIRPTPRSERAPEPGPLSALLGVTGQRMPWLAGRSQRDGP</sequence>
<reference evidence="4" key="1">
    <citation type="submission" date="2016-10" db="EMBL/GenBank/DDBJ databases">
        <authorList>
            <person name="Varghese N."/>
            <person name="Submissions S."/>
        </authorList>
    </citation>
    <scope>NUCLEOTIDE SEQUENCE [LARGE SCALE GENOMIC DNA]</scope>
    <source>
        <strain evidence="4">IBRC-M 10403</strain>
    </source>
</reference>
<dbReference type="EMBL" id="FMZZ01000003">
    <property type="protein sequence ID" value="SDC65148.1"/>
    <property type="molecule type" value="Genomic_DNA"/>
</dbReference>
<organism evidence="3 4">
    <name type="scientific">Actinokineospora iranica</name>
    <dbReference type="NCBI Taxonomy" id="1271860"/>
    <lineage>
        <taxon>Bacteria</taxon>
        <taxon>Bacillati</taxon>
        <taxon>Actinomycetota</taxon>
        <taxon>Actinomycetes</taxon>
        <taxon>Pseudonocardiales</taxon>
        <taxon>Pseudonocardiaceae</taxon>
        <taxon>Actinokineospora</taxon>
    </lineage>
</organism>
<protein>
    <submittedName>
        <fullName evidence="3">Uncharacterized protein</fullName>
    </submittedName>
</protein>
<name>A0A1G6NBJ0_9PSEU</name>
<evidence type="ECO:0000256" key="2">
    <source>
        <dbReference type="SAM" id="Phobius"/>
    </source>
</evidence>
<dbReference type="Proteomes" id="UP000199501">
    <property type="component" value="Unassembled WGS sequence"/>
</dbReference>
<keyword evidence="4" id="KW-1185">Reference proteome</keyword>
<feature type="region of interest" description="Disordered" evidence="1">
    <location>
        <begin position="166"/>
        <end position="206"/>
    </location>
</feature>
<proteinExistence type="predicted"/>
<keyword evidence="2" id="KW-0472">Membrane</keyword>
<keyword evidence="2" id="KW-0812">Transmembrane</keyword>
<feature type="region of interest" description="Disordered" evidence="1">
    <location>
        <begin position="57"/>
        <end position="102"/>
    </location>
</feature>
<feature type="transmembrane region" description="Helical" evidence="2">
    <location>
        <begin position="20"/>
        <end position="47"/>
    </location>
</feature>
<dbReference type="AlphaFoldDB" id="A0A1G6NBJ0"/>
<accession>A0A1G6NBJ0</accession>